<dbReference type="PRINTS" id="PR01415">
    <property type="entry name" value="ANKYRIN"/>
</dbReference>
<feature type="compositionally biased region" description="Low complexity" evidence="4">
    <location>
        <begin position="405"/>
        <end position="430"/>
    </location>
</feature>
<protein>
    <submittedName>
        <fullName evidence="5">B-cell lymphoma 3 protein</fullName>
    </submittedName>
</protein>
<dbReference type="SMART" id="SM00248">
    <property type="entry name" value="ANK"/>
    <property type="match status" value="3"/>
</dbReference>
<dbReference type="OrthoDB" id="10254947at2759"/>
<dbReference type="GO" id="GO:0005829">
    <property type="term" value="C:cytosol"/>
    <property type="evidence" value="ECO:0007669"/>
    <property type="project" value="TreeGrafter"/>
</dbReference>
<accession>A0A4D9DIV1</accession>
<feature type="region of interest" description="Disordered" evidence="4">
    <location>
        <begin position="390"/>
        <end position="495"/>
    </location>
</feature>
<dbReference type="PROSITE" id="PS50297">
    <property type="entry name" value="ANK_REP_REGION"/>
    <property type="match status" value="3"/>
</dbReference>
<evidence type="ECO:0000256" key="3">
    <source>
        <dbReference type="PROSITE-ProRule" id="PRU00023"/>
    </source>
</evidence>
<feature type="compositionally biased region" description="Pro residues" evidence="4">
    <location>
        <begin position="431"/>
        <end position="442"/>
    </location>
</feature>
<feature type="repeat" description="ANK" evidence="3">
    <location>
        <begin position="275"/>
        <end position="301"/>
    </location>
</feature>
<dbReference type="Pfam" id="PF12796">
    <property type="entry name" value="Ank_2"/>
    <property type="match status" value="1"/>
</dbReference>
<name>A0A4D9DIV1_9SAUR</name>
<keyword evidence="6" id="KW-1185">Reference proteome</keyword>
<proteinExistence type="predicted"/>
<reference evidence="5 6" key="1">
    <citation type="submission" date="2019-04" db="EMBL/GenBank/DDBJ databases">
        <title>Draft genome of the big-headed turtle Platysternon megacephalum.</title>
        <authorList>
            <person name="Gong S."/>
        </authorList>
    </citation>
    <scope>NUCLEOTIDE SEQUENCE [LARGE SCALE GENOMIC DNA]</scope>
    <source>
        <strain evidence="5">DO16091913</strain>
        <tissue evidence="5">Muscle</tissue>
    </source>
</reference>
<dbReference type="Proteomes" id="UP000297703">
    <property type="component" value="Unassembled WGS sequence"/>
</dbReference>
<evidence type="ECO:0000313" key="5">
    <source>
        <dbReference type="EMBL" id="TFJ97210.1"/>
    </source>
</evidence>
<comment type="caution">
    <text evidence="5">The sequence shown here is derived from an EMBL/GenBank/DDBJ whole genome shotgun (WGS) entry which is preliminary data.</text>
</comment>
<dbReference type="InterPro" id="IPR051070">
    <property type="entry name" value="NF-kappa-B_inhibitor"/>
</dbReference>
<evidence type="ECO:0000256" key="1">
    <source>
        <dbReference type="ARBA" id="ARBA00022737"/>
    </source>
</evidence>
<feature type="repeat" description="ANK" evidence="3">
    <location>
        <begin position="205"/>
        <end position="241"/>
    </location>
</feature>
<keyword evidence="1" id="KW-0677">Repeat</keyword>
<keyword evidence="2 3" id="KW-0040">ANK repeat</keyword>
<dbReference type="STRING" id="55544.A0A4D9DIV1"/>
<dbReference type="InterPro" id="IPR002110">
    <property type="entry name" value="Ankyrin_rpt"/>
</dbReference>
<dbReference type="GO" id="GO:0071356">
    <property type="term" value="P:cellular response to tumor necrosis factor"/>
    <property type="evidence" value="ECO:0007669"/>
    <property type="project" value="TreeGrafter"/>
</dbReference>
<feature type="compositionally biased region" description="Pro residues" evidence="4">
    <location>
        <begin position="54"/>
        <end position="69"/>
    </location>
</feature>
<feature type="region of interest" description="Disordered" evidence="4">
    <location>
        <begin position="334"/>
        <end position="355"/>
    </location>
</feature>
<feature type="region of interest" description="Disordered" evidence="4">
    <location>
        <begin position="512"/>
        <end position="585"/>
    </location>
</feature>
<dbReference type="PANTHER" id="PTHR46680">
    <property type="entry name" value="NF-KAPPA-B INHIBITOR ALPHA"/>
    <property type="match status" value="1"/>
</dbReference>
<dbReference type="AlphaFoldDB" id="A0A4D9DIV1"/>
<dbReference type="Gene3D" id="1.25.40.20">
    <property type="entry name" value="Ankyrin repeat-containing domain"/>
    <property type="match status" value="1"/>
</dbReference>
<dbReference type="EMBL" id="QXTE01000519">
    <property type="protein sequence ID" value="TFJ97210.1"/>
    <property type="molecule type" value="Genomic_DNA"/>
</dbReference>
<dbReference type="GO" id="GO:0051059">
    <property type="term" value="F:NF-kappaB binding"/>
    <property type="evidence" value="ECO:0007669"/>
    <property type="project" value="TreeGrafter"/>
</dbReference>
<feature type="repeat" description="ANK" evidence="3">
    <location>
        <begin position="242"/>
        <end position="274"/>
    </location>
</feature>
<evidence type="ECO:0000313" key="6">
    <source>
        <dbReference type="Proteomes" id="UP000297703"/>
    </source>
</evidence>
<evidence type="ECO:0000256" key="4">
    <source>
        <dbReference type="SAM" id="MobiDB-lite"/>
    </source>
</evidence>
<dbReference type="SUPFAM" id="SSF48403">
    <property type="entry name" value="Ankyrin repeat"/>
    <property type="match status" value="1"/>
</dbReference>
<dbReference type="PANTHER" id="PTHR46680:SF2">
    <property type="entry name" value="NF-KAPPA-B INHIBITOR ZETA"/>
    <property type="match status" value="1"/>
</dbReference>
<reference evidence="5 6" key="2">
    <citation type="submission" date="2019-04" db="EMBL/GenBank/DDBJ databases">
        <title>The genome sequence of big-headed turtle.</title>
        <authorList>
            <person name="Gong S."/>
        </authorList>
    </citation>
    <scope>NUCLEOTIDE SEQUENCE [LARGE SCALE GENOMIC DNA]</scope>
    <source>
        <strain evidence="5">DO16091913</strain>
        <tissue evidence="5">Muscle</tissue>
    </source>
</reference>
<gene>
    <name evidence="5" type="ORF">DR999_PMT20958</name>
</gene>
<organism evidence="5 6">
    <name type="scientific">Platysternon megacephalum</name>
    <name type="common">big-headed turtle</name>
    <dbReference type="NCBI Taxonomy" id="55544"/>
    <lineage>
        <taxon>Eukaryota</taxon>
        <taxon>Metazoa</taxon>
        <taxon>Chordata</taxon>
        <taxon>Craniata</taxon>
        <taxon>Vertebrata</taxon>
        <taxon>Euteleostomi</taxon>
        <taxon>Archelosauria</taxon>
        <taxon>Testudinata</taxon>
        <taxon>Testudines</taxon>
        <taxon>Cryptodira</taxon>
        <taxon>Durocryptodira</taxon>
        <taxon>Testudinoidea</taxon>
        <taxon>Platysternidae</taxon>
        <taxon>Platysternon</taxon>
    </lineage>
</organism>
<feature type="compositionally biased region" description="Basic and acidic residues" evidence="4">
    <location>
        <begin position="334"/>
        <end position="348"/>
    </location>
</feature>
<feature type="region of interest" description="Disordered" evidence="4">
    <location>
        <begin position="1"/>
        <end position="122"/>
    </location>
</feature>
<evidence type="ECO:0000256" key="2">
    <source>
        <dbReference type="ARBA" id="ARBA00023043"/>
    </source>
</evidence>
<sequence>MAEEMPVDLRTWRKGDTPECQGSGVPRPKDPGGQRAPQGSGAFPAPWHGAPGGPRTPPPHPGAPCPGPPDEGGRKAETSLPLRKRRYAVRGPGWERPGPPAGKVPKTESDGGQEGASGGQHPPFCNGYCPPYVAVEYTRLPAPYLIGLTGPFLVPERAPFFHPVAPHPLLSPPLLGRPAAPYPLLCPLQTQMAADIATATKQDEDGDTALHIAVAQGNLPVAQRLVSLFLQGQRDLDIYNNLRQTPLHLAVITTQPSMVKLLLSHGASPMALDRHGQTSAHLACEHGSPRCLRELLEWGSDRPELEARNYEGEQAGGDGGDWGREGWGRELVRLGGRESGGHGDEGKQGGEGPLLPYGGLGGLGVVWGGSQQDRVTPSIPCSQVIDILRGKASRPPPAPDGTREAASPAPSSASSPGTRLTPNGLPSTSPGSPPSAPSPPHTPGACRTAPTNQRPETAEPANGASTPGPLHGVKLEGNMPPPTLGQPMGSATAPKPFLRLAESLLEPALHGASYPIASPGQDTSTNHLSLLPGAFHPPIVQGLPPSRSHLRSARLDQSRTPRGAGSPPTSAAEGQWLRGRDSGGS</sequence>
<dbReference type="InterPro" id="IPR036770">
    <property type="entry name" value="Ankyrin_rpt-contain_sf"/>
</dbReference>
<dbReference type="PROSITE" id="PS50088">
    <property type="entry name" value="ANK_REPEAT"/>
    <property type="match status" value="3"/>
</dbReference>